<feature type="domain" description="DUF2249" evidence="1">
    <location>
        <begin position="14"/>
        <end position="79"/>
    </location>
</feature>
<protein>
    <recommendedName>
        <fullName evidence="1">DUF2249 domain-containing protein</fullName>
    </recommendedName>
</protein>
<proteinExistence type="predicted"/>
<reference evidence="2" key="1">
    <citation type="submission" date="2018-05" db="EMBL/GenBank/DDBJ databases">
        <authorList>
            <person name="Lanie J.A."/>
            <person name="Ng W.-L."/>
            <person name="Kazmierczak K.M."/>
            <person name="Andrzejewski T.M."/>
            <person name="Davidsen T.M."/>
            <person name="Wayne K.J."/>
            <person name="Tettelin H."/>
            <person name="Glass J.I."/>
            <person name="Rusch D."/>
            <person name="Podicherti R."/>
            <person name="Tsui H.-C.T."/>
            <person name="Winkler M.E."/>
        </authorList>
    </citation>
    <scope>NUCLEOTIDE SEQUENCE</scope>
</reference>
<gene>
    <name evidence="2" type="ORF">METZ01_LOCUS6481</name>
</gene>
<dbReference type="InterPro" id="IPR018720">
    <property type="entry name" value="DUF2249"/>
</dbReference>
<organism evidence="2">
    <name type="scientific">marine metagenome</name>
    <dbReference type="NCBI Taxonomy" id="408172"/>
    <lineage>
        <taxon>unclassified sequences</taxon>
        <taxon>metagenomes</taxon>
        <taxon>ecological metagenomes</taxon>
    </lineage>
</organism>
<evidence type="ECO:0000313" key="2">
    <source>
        <dbReference type="EMBL" id="SUZ53627.1"/>
    </source>
</evidence>
<dbReference type="Pfam" id="PF10006">
    <property type="entry name" value="DUF2249"/>
    <property type="match status" value="1"/>
</dbReference>
<evidence type="ECO:0000259" key="1">
    <source>
        <dbReference type="Pfam" id="PF10006"/>
    </source>
</evidence>
<sequence length="83" mass="9544">MIPDSVPGGHSIITVDCRELEPPEPMVVVLEAVDKLQKTEVLKMLHRQAPRLLFPLLEERGMLTHLDKFEDGSIELWIWQEAQ</sequence>
<name>A0A381NGG5_9ZZZZ</name>
<accession>A0A381NGG5</accession>
<dbReference type="InterPro" id="IPR036868">
    <property type="entry name" value="TusA-like_sf"/>
</dbReference>
<dbReference type="AlphaFoldDB" id="A0A381NGG5"/>
<dbReference type="SUPFAM" id="SSF64307">
    <property type="entry name" value="SirA-like"/>
    <property type="match status" value="1"/>
</dbReference>
<dbReference type="EMBL" id="UINC01000339">
    <property type="protein sequence ID" value="SUZ53627.1"/>
    <property type="molecule type" value="Genomic_DNA"/>
</dbReference>